<dbReference type="Gene3D" id="3.40.30.10">
    <property type="entry name" value="Glutaredoxin"/>
    <property type="match status" value="1"/>
</dbReference>
<dbReference type="Proteomes" id="UP000266089">
    <property type="component" value="Unassembled WGS sequence"/>
</dbReference>
<evidence type="ECO:0000313" key="2">
    <source>
        <dbReference type="Proteomes" id="UP000266089"/>
    </source>
</evidence>
<organism evidence="1 2">
    <name type="scientific">Meiothermus taiwanensis</name>
    <dbReference type="NCBI Taxonomy" id="172827"/>
    <lineage>
        <taxon>Bacteria</taxon>
        <taxon>Thermotogati</taxon>
        <taxon>Deinococcota</taxon>
        <taxon>Deinococci</taxon>
        <taxon>Thermales</taxon>
        <taxon>Thermaceae</taxon>
        <taxon>Meiothermus</taxon>
    </lineage>
</organism>
<sequence length="228" mass="26249">MSLRERVFPLRTPEDVDAFLERFELTAIFKASTSDKTLEAMRYVQKYLEPRPDVAIGIIRIPEDRPASNHVEARTGIQHQSPQFILFRQARPLFDLDNWKINPEQLEPLLLQHLPVHTGKPVRNPAVVGLQAYLDLLERFIAGQLSEERFQWGYLDRLKKEAEWRSDEDFNLLNSLFPNPDGRAFTPGKVVALEFQAQLAGQAEPLVERARRLRARVEALQATKVDAL</sequence>
<evidence type="ECO:0000313" key="1">
    <source>
        <dbReference type="EMBL" id="RIH75298.1"/>
    </source>
</evidence>
<dbReference type="InterPro" id="IPR022551">
    <property type="entry name" value="BrxC"/>
</dbReference>
<dbReference type="RefSeq" id="WP_027888871.1">
    <property type="nucleotide sequence ID" value="NZ_JBHSXZ010000010.1"/>
</dbReference>
<dbReference type="OrthoDB" id="677051at2"/>
<dbReference type="AlphaFoldDB" id="A0A399DVS3"/>
<reference evidence="1 2" key="1">
    <citation type="submission" date="2018-08" db="EMBL/GenBank/DDBJ databases">
        <title>Meiothermus cateniformans JCM 15151 genome sequencing project.</title>
        <authorList>
            <person name="Da Costa M.S."/>
            <person name="Albuquerque L."/>
            <person name="Raposo P."/>
            <person name="Froufe H.J.C."/>
            <person name="Barroso C.S."/>
            <person name="Egas C."/>
        </authorList>
    </citation>
    <scope>NUCLEOTIDE SEQUENCE [LARGE SCALE GENOMIC DNA]</scope>
    <source>
        <strain evidence="1 2">JCM 15151</strain>
    </source>
</reference>
<comment type="caution">
    <text evidence="1">The sequence shown here is derived from an EMBL/GenBank/DDBJ whole genome shotgun (WGS) entry which is preliminary data.</text>
</comment>
<name>A0A399DVS3_9DEIN</name>
<gene>
    <name evidence="1" type="ORF">Mcate_02310</name>
</gene>
<protein>
    <submittedName>
        <fullName evidence="1">Bacillithiol system protein YtxJ</fullName>
    </submittedName>
</protein>
<proteinExistence type="predicted"/>
<dbReference type="EMBL" id="QWKX01000072">
    <property type="protein sequence ID" value="RIH75298.1"/>
    <property type="molecule type" value="Genomic_DNA"/>
</dbReference>
<dbReference type="Pfam" id="PF11009">
    <property type="entry name" value="BrxC"/>
    <property type="match status" value="1"/>
</dbReference>
<accession>A0A399DVS3</accession>